<dbReference type="GO" id="GO:0005737">
    <property type="term" value="C:cytoplasm"/>
    <property type="evidence" value="ECO:0007669"/>
    <property type="project" value="UniProtKB-SubCell"/>
</dbReference>
<feature type="domain" description="Tubulin/FtsZ GTPase" evidence="7">
    <location>
        <begin position="30"/>
        <end position="221"/>
    </location>
</feature>
<dbReference type="HOGENOM" id="CLU_024865_0_1_2"/>
<dbReference type="InterPro" id="IPR024757">
    <property type="entry name" value="FtsZ_C"/>
</dbReference>
<dbReference type="InterPro" id="IPR036525">
    <property type="entry name" value="Tubulin/FtsZ_GTPase_sf"/>
</dbReference>
<keyword evidence="5" id="KW-0963">Cytoplasm</keyword>
<dbReference type="PhylomeDB" id="Q97AK4"/>
<evidence type="ECO:0000313" key="9">
    <source>
        <dbReference type="EMBL" id="BAB59948.1"/>
    </source>
</evidence>
<evidence type="ECO:0000256" key="5">
    <source>
        <dbReference type="HAMAP-Rule" id="MF_00909"/>
    </source>
</evidence>
<dbReference type="PANTHER" id="PTHR30314">
    <property type="entry name" value="CELL DIVISION PROTEIN FTSZ-RELATED"/>
    <property type="match status" value="1"/>
</dbReference>
<feature type="binding site" evidence="5">
    <location>
        <position position="160"/>
    </location>
    <ligand>
        <name>GTP</name>
        <dbReference type="ChEBI" id="CHEBI:37565"/>
    </ligand>
</feature>
<dbReference type="Gene3D" id="3.30.1330.20">
    <property type="entry name" value="Tubulin/FtsZ, C-terminal domain"/>
    <property type="match status" value="1"/>
</dbReference>
<dbReference type="Pfam" id="PF00091">
    <property type="entry name" value="Tubulin"/>
    <property type="match status" value="1"/>
</dbReference>
<evidence type="ECO:0000256" key="4">
    <source>
        <dbReference type="ARBA" id="ARBA00023210"/>
    </source>
</evidence>
<dbReference type="KEGG" id="tvo:TVG0806423"/>
<dbReference type="GO" id="GO:0032153">
    <property type="term" value="C:cell division site"/>
    <property type="evidence" value="ECO:0007669"/>
    <property type="project" value="UniProtKB-UniRule"/>
</dbReference>
<feature type="binding site" evidence="5">
    <location>
        <position position="156"/>
    </location>
    <ligand>
        <name>GTP</name>
        <dbReference type="ChEBI" id="CHEBI:37565"/>
    </ligand>
</feature>
<comment type="function">
    <text evidence="5">Essential cell division protein that forms a contractile ring structure (Z ring) at the future cell division site. The regulation of the ring assembly controls the timing and the location of cell division. One of the functions of the FtsZ ring is to recruit other cell division proteins to the septum to produce a new cell wall between the dividing cells. Binds GTP and shows GTPase activity.</text>
</comment>
<comment type="subunit">
    <text evidence="5">Homodimer. Polymerizes to form a dynamic ring structure in a strictly GTP-dependent manner. Interacts directly with several other division proteins.</text>
</comment>
<evidence type="ECO:0000256" key="3">
    <source>
        <dbReference type="ARBA" id="ARBA00023134"/>
    </source>
</evidence>
<dbReference type="InterPro" id="IPR018316">
    <property type="entry name" value="Tubulin/FtsZ_2-layer-sand-dom"/>
</dbReference>
<dbReference type="AlphaFoldDB" id="Q97AK4"/>
<organism evidence="9 10">
    <name type="scientific">Thermoplasma volcanium (strain ATCC 51530 / DSM 4299 / JCM 9571 / NBRC 15438 / GSS1)</name>
    <dbReference type="NCBI Taxonomy" id="273116"/>
    <lineage>
        <taxon>Archaea</taxon>
        <taxon>Methanobacteriati</taxon>
        <taxon>Thermoplasmatota</taxon>
        <taxon>Thermoplasmata</taxon>
        <taxon>Thermoplasmatales</taxon>
        <taxon>Thermoplasmataceae</taxon>
        <taxon>Thermoplasma</taxon>
    </lineage>
</organism>
<keyword evidence="3 5" id="KW-0342">GTP-binding</keyword>
<keyword evidence="10" id="KW-1185">Reference proteome</keyword>
<dbReference type="SUPFAM" id="SSF55307">
    <property type="entry name" value="Tubulin C-terminal domain-like"/>
    <property type="match status" value="1"/>
</dbReference>
<dbReference type="InterPro" id="IPR037103">
    <property type="entry name" value="Tubulin/FtsZ-like_C"/>
</dbReference>
<gene>
    <name evidence="5" type="primary">ftsZ</name>
    <name evidence="9" type="ORF">TVG0806423</name>
</gene>
<keyword evidence="5" id="KW-0131">Cell cycle</keyword>
<dbReference type="SUPFAM" id="SSF52490">
    <property type="entry name" value="Tubulin nucleotide-binding domain-like"/>
    <property type="match status" value="1"/>
</dbReference>
<dbReference type="Proteomes" id="UP000001017">
    <property type="component" value="Chromosome"/>
</dbReference>
<dbReference type="InterPro" id="IPR045061">
    <property type="entry name" value="FtsZ/CetZ"/>
</dbReference>
<dbReference type="Pfam" id="PF12327">
    <property type="entry name" value="FtsZ_C"/>
    <property type="match status" value="1"/>
</dbReference>
<sequence>MCMDNSNNSEEDIWTNDEKLQKIIEELNFRIKVFGFGGSGSNTINRLMRENLSGVKLIACNTDAAHLLRIRAHSKILLGKNLTRGLGAGADPSVGEMAAKESESEILKQIDETSIVFITAGLGGGTGTGAAPYVAKLAKDRGALTISFATLPFSTEGFVRMKNAYEGVRKLVKNSDAAVIIPNDKLIEKFNDVPVYKAFKFEDEVIATGIKGITDLIMSTGTINLDFNDLRKVMKDAGYSAIGMGSSSQAVNDRIVEALEKALDSPFMDVDISKAKGAIINVTGGRDLQLQEAQQAADILKKKIARDATIMWGTVVDESIRSSVKILVIVAGVKPNFKFEPGIEEVG</sequence>
<evidence type="ECO:0000259" key="7">
    <source>
        <dbReference type="SMART" id="SM00864"/>
    </source>
</evidence>
<dbReference type="CDD" id="cd02201">
    <property type="entry name" value="FtsZ_type1"/>
    <property type="match status" value="1"/>
</dbReference>
<reference evidence="9 10" key="2">
    <citation type="journal article" date="2000" name="Proc. Natl. Acad. Sci. U.S.A.">
        <title>Archaeal adaptation to higher temperatures revealed by genomic sequence of Thermoplasma volcanium.</title>
        <authorList>
            <person name="Kawashima T."/>
            <person name="Amano N."/>
            <person name="Koike H."/>
            <person name="Makino S."/>
            <person name="Higuchi S."/>
            <person name="Kawashima-Ohya Y."/>
            <person name="Watanabe K."/>
            <person name="Yamazaki M."/>
            <person name="Kanehori K."/>
            <person name="Kawamoto T."/>
            <person name="Nunoshiba T."/>
            <person name="Yamamoto Y."/>
            <person name="Aramaki H."/>
            <person name="Makino K."/>
            <person name="Suzuki M."/>
        </authorList>
    </citation>
    <scope>NUCLEOTIDE SEQUENCE [LARGE SCALE GENOMIC DNA]</scope>
    <source>
        <strain evidence="10">ATCC 51530 / DSM 4299 / JCM 9571 / NBRC 15438 / GSS1</strain>
    </source>
</reference>
<dbReference type="GO" id="GO:0051258">
    <property type="term" value="P:protein polymerization"/>
    <property type="evidence" value="ECO:0007669"/>
    <property type="project" value="UniProtKB-UniRule"/>
</dbReference>
<dbReference type="InterPro" id="IPR008280">
    <property type="entry name" value="Tub_FtsZ_C"/>
</dbReference>
<dbReference type="PANTHER" id="PTHR30314:SF3">
    <property type="entry name" value="MITOCHONDRIAL DIVISION PROTEIN FSZA"/>
    <property type="match status" value="1"/>
</dbReference>
<proteinExistence type="inferred from homology"/>
<evidence type="ECO:0000259" key="8">
    <source>
        <dbReference type="SMART" id="SM00865"/>
    </source>
</evidence>
<dbReference type="STRING" id="273116.gene:9381596"/>
<comment type="similarity">
    <text evidence="1 5">Belongs to the FtsZ family.</text>
</comment>
<feature type="binding site" evidence="5">
    <location>
        <begin position="125"/>
        <end position="127"/>
    </location>
    <ligand>
        <name>GTP</name>
        <dbReference type="ChEBI" id="CHEBI:37565"/>
    </ligand>
</feature>
<name>Q97AK4_THEVO</name>
<dbReference type="PaxDb" id="273116-14325022"/>
<dbReference type="Gene3D" id="3.40.50.1440">
    <property type="entry name" value="Tubulin/FtsZ, GTPase domain"/>
    <property type="match status" value="1"/>
</dbReference>
<evidence type="ECO:0000256" key="6">
    <source>
        <dbReference type="NCBIfam" id="TIGR00065"/>
    </source>
</evidence>
<evidence type="ECO:0000256" key="1">
    <source>
        <dbReference type="ARBA" id="ARBA00009690"/>
    </source>
</evidence>
<comment type="caution">
    <text evidence="5">Lacks conserved residue(s) required for the propagation of feature annotation.</text>
</comment>
<dbReference type="SMART" id="SM00864">
    <property type="entry name" value="Tubulin"/>
    <property type="match status" value="1"/>
</dbReference>
<dbReference type="PRINTS" id="PR00423">
    <property type="entry name" value="CELLDVISFTSZ"/>
</dbReference>
<keyword evidence="5 9" id="KW-0132">Cell division</keyword>
<comment type="subcellular location">
    <subcellularLocation>
        <location evidence="5">Cytoplasm</location>
    </subcellularLocation>
    <text evidence="5">Assembles at midcell at the inner surface of the cytoplasmic membrane.</text>
</comment>
<dbReference type="SMART" id="SM00865">
    <property type="entry name" value="Tubulin_C"/>
    <property type="match status" value="1"/>
</dbReference>
<keyword evidence="4 5" id="KW-0717">Septation</keyword>
<dbReference type="HAMAP" id="MF_00909">
    <property type="entry name" value="FtsZ"/>
    <property type="match status" value="1"/>
</dbReference>
<evidence type="ECO:0000313" key="10">
    <source>
        <dbReference type="Proteomes" id="UP000001017"/>
    </source>
</evidence>
<feature type="domain" description="Tubulin/FtsZ 2-layer sandwich" evidence="8">
    <location>
        <begin position="223"/>
        <end position="342"/>
    </location>
</feature>
<keyword evidence="2 5" id="KW-0547">Nucleotide-binding</keyword>
<dbReference type="InterPro" id="IPR003008">
    <property type="entry name" value="Tubulin_FtsZ_GTPase"/>
</dbReference>
<accession>Q97AK4</accession>
<feature type="binding site" evidence="5">
    <location>
        <position position="203"/>
    </location>
    <ligand>
        <name>GTP</name>
        <dbReference type="ChEBI" id="CHEBI:37565"/>
    </ligand>
</feature>
<dbReference type="eggNOG" id="arCOG02201">
    <property type="taxonomic scope" value="Archaea"/>
</dbReference>
<dbReference type="EMBL" id="BA000011">
    <property type="protein sequence ID" value="BAB59948.1"/>
    <property type="molecule type" value="Genomic_DNA"/>
</dbReference>
<evidence type="ECO:0000256" key="2">
    <source>
        <dbReference type="ARBA" id="ARBA00022741"/>
    </source>
</evidence>
<dbReference type="GO" id="GO:0003924">
    <property type="term" value="F:GTPase activity"/>
    <property type="evidence" value="ECO:0007669"/>
    <property type="project" value="UniProtKB-UniRule"/>
</dbReference>
<dbReference type="GO" id="GO:0005525">
    <property type="term" value="F:GTP binding"/>
    <property type="evidence" value="ECO:0007669"/>
    <property type="project" value="UniProtKB-UniRule"/>
</dbReference>
<dbReference type="GO" id="GO:0043093">
    <property type="term" value="P:FtsZ-dependent cytokinesis"/>
    <property type="evidence" value="ECO:0007669"/>
    <property type="project" value="UniProtKB-UniRule"/>
</dbReference>
<dbReference type="NCBIfam" id="TIGR00065">
    <property type="entry name" value="ftsZ"/>
    <property type="match status" value="1"/>
</dbReference>
<dbReference type="InterPro" id="IPR000158">
    <property type="entry name" value="Cell_div_FtsZ"/>
</dbReference>
<reference evidence="9 10" key="1">
    <citation type="journal article" date="1999" name="Proc. Jpn. Acad.">
        <title>Determination of the complete genomic DNA sequence of Thermoplasma volvanium GSS1.</title>
        <authorList>
            <person name="Kawashima T."/>
            <person name="Yamamoto Y."/>
            <person name="Aramaki H."/>
            <person name="Nunoshiba T."/>
            <person name="Kawamoto T."/>
            <person name="Watanabe K."/>
            <person name="Yamazaki M."/>
            <person name="Kanehori K."/>
            <person name="Amano N."/>
            <person name="Ohya Y."/>
            <person name="Makino K."/>
            <person name="Suzuki M."/>
        </authorList>
    </citation>
    <scope>NUCLEOTIDE SEQUENCE [LARGE SCALE GENOMIC DNA]</scope>
    <source>
        <strain evidence="10">ATCC 51530 / DSM 4299 / JCM 9571 / NBRC 15438 / GSS1</strain>
    </source>
</reference>
<protein>
    <recommendedName>
        <fullName evidence="5 6">Cell division protein FtsZ</fullName>
    </recommendedName>
</protein>